<dbReference type="PANTHER" id="PTHR43673">
    <property type="entry name" value="NAD(P)H NITROREDUCTASE YDGI-RELATED"/>
    <property type="match status" value="1"/>
</dbReference>
<evidence type="ECO:0000259" key="3">
    <source>
        <dbReference type="Pfam" id="PF00881"/>
    </source>
</evidence>
<keyword evidence="2" id="KW-0560">Oxidoreductase</keyword>
<keyword evidence="5" id="KW-1185">Reference proteome</keyword>
<evidence type="ECO:0000256" key="2">
    <source>
        <dbReference type="ARBA" id="ARBA00023002"/>
    </source>
</evidence>
<dbReference type="InterPro" id="IPR029479">
    <property type="entry name" value="Nitroreductase"/>
</dbReference>
<proteinExistence type="inferred from homology"/>
<dbReference type="SUPFAM" id="SSF55469">
    <property type="entry name" value="FMN-dependent nitroreductase-like"/>
    <property type="match status" value="1"/>
</dbReference>
<reference evidence="5" key="1">
    <citation type="journal article" date="2019" name="Int. J. Syst. Evol. Microbiol.">
        <title>The Global Catalogue of Microorganisms (GCM) 10K type strain sequencing project: providing services to taxonomists for standard genome sequencing and annotation.</title>
        <authorList>
            <consortium name="The Broad Institute Genomics Platform"/>
            <consortium name="The Broad Institute Genome Sequencing Center for Infectious Disease"/>
            <person name="Wu L."/>
            <person name="Ma J."/>
        </authorList>
    </citation>
    <scope>NUCLEOTIDE SEQUENCE [LARGE SCALE GENOMIC DNA]</scope>
    <source>
        <strain evidence="5">JCM 13929</strain>
    </source>
</reference>
<dbReference type="RefSeq" id="WP_346114340.1">
    <property type="nucleotide sequence ID" value="NZ_BAAAMU010000159.1"/>
</dbReference>
<accession>A0ABP4THU8</accession>
<dbReference type="InterPro" id="IPR000415">
    <property type="entry name" value="Nitroreductase-like"/>
</dbReference>
<sequence>MMISADELLTTTRSVRKRLDLTRPVPLELVRECLEIALQAPTGGNSQGWHWVVVTDADKREAIGDYYQRSWRHYYESGTSARRLFADDPERAATQQRVSESAGHLAEHMGEVPVLVIGCIRVPGGLPPGNQAGLWGSLHPAAWSYMLAARSRGLGTAWTSLHLAYESEVAELLGIPDDVRQGVLIPTAYYTGETFSPAKRQPLEEVLHVDHW</sequence>
<dbReference type="Gene3D" id="3.40.109.10">
    <property type="entry name" value="NADH Oxidase"/>
    <property type="match status" value="1"/>
</dbReference>
<protein>
    <submittedName>
        <fullName evidence="4">Nitroreductase family protein</fullName>
    </submittedName>
</protein>
<organism evidence="4 5">
    <name type="scientific">Nonomuraea maheshkhaliensis</name>
    <dbReference type="NCBI Taxonomy" id="419590"/>
    <lineage>
        <taxon>Bacteria</taxon>
        <taxon>Bacillati</taxon>
        <taxon>Actinomycetota</taxon>
        <taxon>Actinomycetes</taxon>
        <taxon>Streptosporangiales</taxon>
        <taxon>Streptosporangiaceae</taxon>
        <taxon>Nonomuraea</taxon>
    </lineage>
</organism>
<dbReference type="Pfam" id="PF00881">
    <property type="entry name" value="Nitroreductase"/>
    <property type="match status" value="1"/>
</dbReference>
<comment type="caution">
    <text evidence="4">The sequence shown here is derived from an EMBL/GenBank/DDBJ whole genome shotgun (WGS) entry which is preliminary data.</text>
</comment>
<dbReference type="Proteomes" id="UP001500064">
    <property type="component" value="Unassembled WGS sequence"/>
</dbReference>
<gene>
    <name evidence="4" type="ORF">GCM10009733_101110</name>
</gene>
<feature type="domain" description="Nitroreductase" evidence="3">
    <location>
        <begin position="11"/>
        <end position="179"/>
    </location>
</feature>
<evidence type="ECO:0000256" key="1">
    <source>
        <dbReference type="ARBA" id="ARBA00007118"/>
    </source>
</evidence>
<name>A0ABP4THU8_9ACTN</name>
<dbReference type="EMBL" id="BAAAMU010000159">
    <property type="protein sequence ID" value="GAA1688288.1"/>
    <property type="molecule type" value="Genomic_DNA"/>
</dbReference>
<dbReference type="PANTHER" id="PTHR43673:SF10">
    <property type="entry name" value="NADH DEHYDROGENASE_NAD(P)H NITROREDUCTASE XCC3605-RELATED"/>
    <property type="match status" value="1"/>
</dbReference>
<evidence type="ECO:0000313" key="4">
    <source>
        <dbReference type="EMBL" id="GAA1688288.1"/>
    </source>
</evidence>
<evidence type="ECO:0000313" key="5">
    <source>
        <dbReference type="Proteomes" id="UP001500064"/>
    </source>
</evidence>
<dbReference type="CDD" id="cd02062">
    <property type="entry name" value="Nitro_FMN_reductase"/>
    <property type="match status" value="1"/>
</dbReference>
<comment type="similarity">
    <text evidence="1">Belongs to the nitroreductase family.</text>
</comment>